<sequence>MSVTTPIQSRTLRSILRNGATPRTTLRIAIPSPAATTATTVPANALDDSNHLANEDPNHIDLDTPLPSPPLPPPPPPNTPTVRFAVQPRRRPSKRRARRALHALPYNGALRPKRRQIPDDAHNALSIVDQAERDQLRRKQHSSSCDLEKAALAALELWGPLVLDRGVWDENSVEPDDSTSRGRRRRQPEVVW</sequence>
<feature type="region of interest" description="Disordered" evidence="1">
    <location>
        <begin position="47"/>
        <end position="97"/>
    </location>
</feature>
<dbReference type="AlphaFoldDB" id="A0A371CKK6"/>
<dbReference type="EMBL" id="KZ857536">
    <property type="protein sequence ID" value="RDX40813.1"/>
    <property type="molecule type" value="Genomic_DNA"/>
</dbReference>
<keyword evidence="3" id="KW-1185">Reference proteome</keyword>
<evidence type="ECO:0000313" key="3">
    <source>
        <dbReference type="Proteomes" id="UP000256964"/>
    </source>
</evidence>
<proteinExistence type="predicted"/>
<name>A0A371CKK6_9APHY</name>
<feature type="compositionally biased region" description="Pro residues" evidence="1">
    <location>
        <begin position="66"/>
        <end position="79"/>
    </location>
</feature>
<dbReference type="OrthoDB" id="10559637at2759"/>
<feature type="compositionally biased region" description="Basic residues" evidence="1">
    <location>
        <begin position="88"/>
        <end position="97"/>
    </location>
</feature>
<feature type="compositionally biased region" description="Basic and acidic residues" evidence="1">
    <location>
        <begin position="48"/>
        <end position="62"/>
    </location>
</feature>
<protein>
    <submittedName>
        <fullName evidence="2">Uncharacterized protein</fullName>
    </submittedName>
</protein>
<feature type="region of interest" description="Disordered" evidence="1">
    <location>
        <begin position="168"/>
        <end position="192"/>
    </location>
</feature>
<organism evidence="2 3">
    <name type="scientific">Lentinus brumalis</name>
    <dbReference type="NCBI Taxonomy" id="2498619"/>
    <lineage>
        <taxon>Eukaryota</taxon>
        <taxon>Fungi</taxon>
        <taxon>Dikarya</taxon>
        <taxon>Basidiomycota</taxon>
        <taxon>Agaricomycotina</taxon>
        <taxon>Agaricomycetes</taxon>
        <taxon>Polyporales</taxon>
        <taxon>Polyporaceae</taxon>
        <taxon>Lentinus</taxon>
    </lineage>
</organism>
<gene>
    <name evidence="2" type="ORF">OH76DRAFT_288110</name>
</gene>
<reference evidence="2 3" key="1">
    <citation type="journal article" date="2018" name="Biotechnol. Biofuels">
        <title>Integrative visual omics of the white-rot fungus Polyporus brumalis exposes the biotechnological potential of its oxidative enzymes for delignifying raw plant biomass.</title>
        <authorList>
            <person name="Miyauchi S."/>
            <person name="Rancon A."/>
            <person name="Drula E."/>
            <person name="Hage H."/>
            <person name="Chaduli D."/>
            <person name="Favel A."/>
            <person name="Grisel S."/>
            <person name="Henrissat B."/>
            <person name="Herpoel-Gimbert I."/>
            <person name="Ruiz-Duenas F.J."/>
            <person name="Chevret D."/>
            <person name="Hainaut M."/>
            <person name="Lin J."/>
            <person name="Wang M."/>
            <person name="Pangilinan J."/>
            <person name="Lipzen A."/>
            <person name="Lesage-Meessen L."/>
            <person name="Navarro D."/>
            <person name="Riley R."/>
            <person name="Grigoriev I.V."/>
            <person name="Zhou S."/>
            <person name="Raouche S."/>
            <person name="Rosso M.N."/>
        </authorList>
    </citation>
    <scope>NUCLEOTIDE SEQUENCE [LARGE SCALE GENOMIC DNA]</scope>
    <source>
        <strain evidence="2 3">BRFM 1820</strain>
    </source>
</reference>
<evidence type="ECO:0000313" key="2">
    <source>
        <dbReference type="EMBL" id="RDX40813.1"/>
    </source>
</evidence>
<accession>A0A371CKK6</accession>
<dbReference type="Proteomes" id="UP000256964">
    <property type="component" value="Unassembled WGS sequence"/>
</dbReference>
<evidence type="ECO:0000256" key="1">
    <source>
        <dbReference type="SAM" id="MobiDB-lite"/>
    </source>
</evidence>